<dbReference type="RefSeq" id="WP_038465590.1">
    <property type="nucleotide sequence ID" value="NZ_CP008941.1"/>
</dbReference>
<organism evidence="1 2">
    <name type="scientific">Candidatus Odyssella acanthamoebae</name>
    <dbReference type="NCBI Taxonomy" id="91604"/>
    <lineage>
        <taxon>Bacteria</taxon>
        <taxon>Pseudomonadati</taxon>
        <taxon>Pseudomonadota</taxon>
        <taxon>Alphaproteobacteria</taxon>
        <taxon>Holosporales</taxon>
        <taxon>Candidatus Paracaedibacteraceae</taxon>
        <taxon>Candidatus Odyssella</taxon>
    </lineage>
</organism>
<name>A0A077AYY7_9PROT</name>
<dbReference type="HOGENOM" id="CLU_1913266_0_0_5"/>
<dbReference type="Proteomes" id="UP000028926">
    <property type="component" value="Chromosome"/>
</dbReference>
<evidence type="ECO:0000313" key="1">
    <source>
        <dbReference type="EMBL" id="AIK96843.1"/>
    </source>
</evidence>
<gene>
    <name evidence="1" type="ORF">ID47_09025</name>
</gene>
<proteinExistence type="predicted"/>
<sequence>MFFSFILQNVVAESEKKSETSTLSVETYWEVPALIIPVVKGDQVYAYVRILVQVMTKDTTSIYAYKVYYPLIQDRFFRDIYGALCDQWLPGKEPNQNTIEKRLQRVLDNLVGPDKLAVYIVNFYFYKPEKKN</sequence>
<dbReference type="KEGG" id="paca:ID47_09025"/>
<keyword evidence="2" id="KW-1185">Reference proteome</keyword>
<dbReference type="EMBL" id="CP008941">
    <property type="protein sequence ID" value="AIK96843.1"/>
    <property type="molecule type" value="Genomic_DNA"/>
</dbReference>
<reference evidence="1 2" key="1">
    <citation type="submission" date="2014-07" db="EMBL/GenBank/DDBJ databases">
        <title>Comparative genomic insights into amoeba endosymbionts belonging to the families of Holosporaceae and Candidatus Midichloriaceae within Rickettsiales.</title>
        <authorList>
            <person name="Wang Z."/>
            <person name="Wu M."/>
        </authorList>
    </citation>
    <scope>NUCLEOTIDE SEQUENCE [LARGE SCALE GENOMIC DNA]</scope>
    <source>
        <strain evidence="1">PRA3</strain>
    </source>
</reference>
<evidence type="ECO:0000313" key="2">
    <source>
        <dbReference type="Proteomes" id="UP000028926"/>
    </source>
</evidence>
<evidence type="ECO:0008006" key="3">
    <source>
        <dbReference type="Google" id="ProtNLM"/>
    </source>
</evidence>
<dbReference type="eggNOG" id="ENOG50314XF">
    <property type="taxonomic scope" value="Bacteria"/>
</dbReference>
<dbReference type="AlphaFoldDB" id="A0A077AYY7"/>
<protein>
    <recommendedName>
        <fullName evidence="3">Flagellar protein FliL</fullName>
    </recommendedName>
</protein>
<dbReference type="STRING" id="91604.ID47_09025"/>
<accession>A0A077AYY7</accession>